<keyword evidence="1" id="KW-1133">Transmembrane helix</keyword>
<dbReference type="InterPro" id="IPR005182">
    <property type="entry name" value="YdbS-like_PH"/>
</dbReference>
<evidence type="ECO:0000313" key="4">
    <source>
        <dbReference type="Proteomes" id="UP000309016"/>
    </source>
</evidence>
<sequence>MSPEAFSLPQRQSIKGVVLIFLTTLYRFLRGFWVLGVYFLLSNPSSTTVLYVVLGIIAVAVLTLGYSWFYYRRFLFHIDYQRDEFVLQKGVFSTEDISISFDKIQQVHLKRSLVQRLINVYSVIIETAGSKEDEVSIKAVSREKARELTDILMKAKKDAVEPVFNDLEVEERPEDAKPKTKLWTHKLDILTLLKIGISSNYGRGFALVLAFFATIYNELNTFFKDYEEEFSEYYDQVPDFTQSFSLMIILFGILLIISILITVLEVFIKYFGLKLVQTRESLDLEMGLKTNTRVSLQPRRVQLMQVVTNPIQKAFNLYEARIALASSENVLQKKKIKIPGLARDTVGRVKSFLYGARETGLEKVIRPHRLMLLRRIFIVLIPVGISYLILWWFPYTTQGFWVSMAVLYLLLALPYQILRYKSLKLIFEDDFLIKKQGVWTSREEVFEAFKMQAVTVKQPFWYKRRNLYNLVFHTAGGDVTFKAVNREVIPYINYLLYKVESSDRKWM</sequence>
<dbReference type="PIRSF" id="PIRSF026631">
    <property type="entry name" value="UCP026631"/>
    <property type="match status" value="1"/>
</dbReference>
<feature type="transmembrane region" description="Helical" evidence="1">
    <location>
        <begin position="12"/>
        <end position="29"/>
    </location>
</feature>
<evidence type="ECO:0000313" key="3">
    <source>
        <dbReference type="EMBL" id="QCY68661.1"/>
    </source>
</evidence>
<name>A0A5B7X1Y1_9FLAO</name>
<keyword evidence="1" id="KW-0812">Transmembrane</keyword>
<keyword evidence="4" id="KW-1185">Reference proteome</keyword>
<dbReference type="PANTHER" id="PTHR34473">
    <property type="entry name" value="UPF0699 TRANSMEMBRANE PROTEIN YDBS"/>
    <property type="match status" value="1"/>
</dbReference>
<accession>A0A5B7X1Y1</accession>
<feature type="domain" description="YdbS-like PH" evidence="2">
    <location>
        <begin position="420"/>
        <end position="487"/>
    </location>
</feature>
<dbReference type="EMBL" id="CP040812">
    <property type="protein sequence ID" value="QCY68661.1"/>
    <property type="molecule type" value="Genomic_DNA"/>
</dbReference>
<feature type="domain" description="YdbS-like PH" evidence="2">
    <location>
        <begin position="73"/>
        <end position="151"/>
    </location>
</feature>
<evidence type="ECO:0000256" key="1">
    <source>
        <dbReference type="SAM" id="Phobius"/>
    </source>
</evidence>
<feature type="transmembrane region" description="Helical" evidence="1">
    <location>
        <begin position="49"/>
        <end position="71"/>
    </location>
</feature>
<dbReference type="KEGG" id="afla:FHG64_04225"/>
<feature type="transmembrane region" description="Helical" evidence="1">
    <location>
        <begin position="243"/>
        <end position="268"/>
    </location>
</feature>
<dbReference type="PANTHER" id="PTHR34473:SF2">
    <property type="entry name" value="UPF0699 TRANSMEMBRANE PROTEIN YDBT"/>
    <property type="match status" value="1"/>
</dbReference>
<dbReference type="RefSeq" id="WP_139065247.1">
    <property type="nucleotide sequence ID" value="NZ_CP040812.1"/>
</dbReference>
<feature type="transmembrane region" description="Helical" evidence="1">
    <location>
        <begin position="372"/>
        <end position="393"/>
    </location>
</feature>
<feature type="transmembrane region" description="Helical" evidence="1">
    <location>
        <begin position="204"/>
        <end position="223"/>
    </location>
</feature>
<protein>
    <recommendedName>
        <fullName evidence="2">YdbS-like PH domain-containing protein</fullName>
    </recommendedName>
</protein>
<feature type="transmembrane region" description="Helical" evidence="1">
    <location>
        <begin position="399"/>
        <end position="418"/>
    </location>
</feature>
<dbReference type="Proteomes" id="UP000309016">
    <property type="component" value="Chromosome"/>
</dbReference>
<evidence type="ECO:0000259" key="2">
    <source>
        <dbReference type="Pfam" id="PF03703"/>
    </source>
</evidence>
<dbReference type="Pfam" id="PF03703">
    <property type="entry name" value="bPH_2"/>
    <property type="match status" value="3"/>
</dbReference>
<dbReference type="OrthoDB" id="1049931at2"/>
<dbReference type="InterPro" id="IPR014529">
    <property type="entry name" value="UCP026631"/>
</dbReference>
<keyword evidence="1" id="KW-0472">Membrane</keyword>
<proteinExistence type="predicted"/>
<dbReference type="AlphaFoldDB" id="A0A5B7X1Y1"/>
<feature type="domain" description="YdbS-like PH" evidence="2">
    <location>
        <begin position="272"/>
        <end position="351"/>
    </location>
</feature>
<gene>
    <name evidence="3" type="ORF">FHG64_04225</name>
</gene>
<reference evidence="3 4" key="1">
    <citation type="submission" date="2019-06" db="EMBL/GenBank/DDBJ databases">
        <title>Complete genome sequence of Antarcticibacterium flavum KCTC 52984T from an Antarctic marine sediment.</title>
        <authorList>
            <person name="Lee Y.M."/>
            <person name="Shin S.C."/>
        </authorList>
    </citation>
    <scope>NUCLEOTIDE SEQUENCE [LARGE SCALE GENOMIC DNA]</scope>
    <source>
        <strain evidence="3 4">KCTC 52984</strain>
    </source>
</reference>
<organism evidence="3 4">
    <name type="scientific">Antarcticibacterium flavum</name>
    <dbReference type="NCBI Taxonomy" id="2058175"/>
    <lineage>
        <taxon>Bacteria</taxon>
        <taxon>Pseudomonadati</taxon>
        <taxon>Bacteroidota</taxon>
        <taxon>Flavobacteriia</taxon>
        <taxon>Flavobacteriales</taxon>
        <taxon>Flavobacteriaceae</taxon>
        <taxon>Antarcticibacterium</taxon>
    </lineage>
</organism>